<dbReference type="PANTHER" id="PTHR28173:SF1">
    <property type="entry name" value="RIBONUCLEASES P_MRP PROTEIN SUBUNIT POP8"/>
    <property type="match status" value="1"/>
</dbReference>
<evidence type="ECO:0000313" key="3">
    <source>
        <dbReference type="EMBL" id="KDN62502.1"/>
    </source>
</evidence>
<dbReference type="GO" id="GO:0000171">
    <property type="term" value="F:ribonuclease MRP activity"/>
    <property type="evidence" value="ECO:0007669"/>
    <property type="project" value="TreeGrafter"/>
</dbReference>
<dbReference type="InterPro" id="IPR020347">
    <property type="entry name" value="Pop8"/>
</dbReference>
<dbReference type="STRING" id="1173701.A0A066X0K4"/>
<dbReference type="GO" id="GO:0000294">
    <property type="term" value="P:nuclear-transcribed mRNA catabolic process, RNase MRP-dependent"/>
    <property type="evidence" value="ECO:0007669"/>
    <property type="project" value="TreeGrafter"/>
</dbReference>
<feature type="domain" description="Ribonucleases P/MRP subunit Pop8-like" evidence="2">
    <location>
        <begin position="35"/>
        <end position="112"/>
    </location>
</feature>
<dbReference type="GO" id="GO:0034965">
    <property type="term" value="P:intronic box C/D snoRNA processing"/>
    <property type="evidence" value="ECO:0007669"/>
    <property type="project" value="TreeGrafter"/>
</dbReference>
<dbReference type="OMA" id="QVKSYCT"/>
<comment type="caution">
    <text evidence="3">The sequence shown here is derived from an EMBL/GenBank/DDBJ whole genome shotgun (WGS) entry which is preliminary data.</text>
</comment>
<dbReference type="eggNOG" id="ENOG502SCWV">
    <property type="taxonomic scope" value="Eukaryota"/>
</dbReference>
<name>A0A066X0K4_COLSU</name>
<organism evidence="3 4">
    <name type="scientific">Colletotrichum sublineola</name>
    <name type="common">Sorghum anthracnose fungus</name>
    <dbReference type="NCBI Taxonomy" id="1173701"/>
    <lineage>
        <taxon>Eukaryota</taxon>
        <taxon>Fungi</taxon>
        <taxon>Dikarya</taxon>
        <taxon>Ascomycota</taxon>
        <taxon>Pezizomycotina</taxon>
        <taxon>Sordariomycetes</taxon>
        <taxon>Hypocreomycetidae</taxon>
        <taxon>Glomerellales</taxon>
        <taxon>Glomerellaceae</taxon>
        <taxon>Colletotrichum</taxon>
        <taxon>Colletotrichum graminicola species complex</taxon>
    </lineage>
</organism>
<proteinExistence type="predicted"/>
<dbReference type="OrthoDB" id="5530243at2759"/>
<dbReference type="GO" id="GO:0005655">
    <property type="term" value="C:nucleolar ribonuclease P complex"/>
    <property type="evidence" value="ECO:0007669"/>
    <property type="project" value="InterPro"/>
</dbReference>
<dbReference type="InterPro" id="IPR049128">
    <property type="entry name" value="Pop8-like_dom"/>
</dbReference>
<dbReference type="GO" id="GO:0008033">
    <property type="term" value="P:tRNA processing"/>
    <property type="evidence" value="ECO:0007669"/>
    <property type="project" value="InterPro"/>
</dbReference>
<dbReference type="EMBL" id="JMSE01001325">
    <property type="protein sequence ID" value="KDN62502.1"/>
    <property type="molecule type" value="Genomic_DNA"/>
</dbReference>
<gene>
    <name evidence="3" type="ORF">CSUB01_01033</name>
</gene>
<dbReference type="AlphaFoldDB" id="A0A066X0K4"/>
<evidence type="ECO:0000313" key="4">
    <source>
        <dbReference type="Proteomes" id="UP000027238"/>
    </source>
</evidence>
<sequence length="148" mass="15997">MTTQNSSTVEVPSSTPHGTAQRSHELLTCTIKTPPFSYARLELVADSPQPHEAAESLDNLQVRSYCNAALRQFLGATGSAIPIDILKVDGNQCWLRVPRPDLSPFAAAITAWAGISEQGDRRVLQVKQCSDYLGPMAGADGQDKLWSS</sequence>
<dbReference type="PANTHER" id="PTHR28173">
    <property type="entry name" value="RIBONUCLEASES P/MRP PROTEIN SUBUNIT POP8"/>
    <property type="match status" value="1"/>
</dbReference>
<dbReference type="HOGENOM" id="CLU_115053_0_1_1"/>
<evidence type="ECO:0000256" key="1">
    <source>
        <dbReference type="SAM" id="MobiDB-lite"/>
    </source>
</evidence>
<dbReference type="Pfam" id="PF20976">
    <property type="entry name" value="Pop8"/>
    <property type="match status" value="1"/>
</dbReference>
<evidence type="ECO:0000259" key="2">
    <source>
        <dbReference type="Pfam" id="PF20976"/>
    </source>
</evidence>
<dbReference type="GO" id="GO:0000172">
    <property type="term" value="C:ribonuclease MRP complex"/>
    <property type="evidence" value="ECO:0007669"/>
    <property type="project" value="InterPro"/>
</dbReference>
<feature type="compositionally biased region" description="Polar residues" evidence="1">
    <location>
        <begin position="1"/>
        <end position="21"/>
    </location>
</feature>
<dbReference type="GO" id="GO:0004526">
    <property type="term" value="F:ribonuclease P activity"/>
    <property type="evidence" value="ECO:0007669"/>
    <property type="project" value="TreeGrafter"/>
</dbReference>
<keyword evidence="4" id="KW-1185">Reference proteome</keyword>
<protein>
    <recommendedName>
        <fullName evidence="2">Ribonucleases P/MRP subunit Pop8-like domain-containing protein</fullName>
    </recommendedName>
</protein>
<accession>A0A066X0K4</accession>
<dbReference type="Proteomes" id="UP000027238">
    <property type="component" value="Unassembled WGS sequence"/>
</dbReference>
<reference evidence="4" key="1">
    <citation type="journal article" date="2014" name="Genome Announc.">
        <title>Draft genome sequence of Colletotrichum sublineola, a destructive pathogen of cultivated sorghum.</title>
        <authorList>
            <person name="Baroncelli R."/>
            <person name="Sanz-Martin J.M."/>
            <person name="Rech G.E."/>
            <person name="Sukno S.A."/>
            <person name="Thon M.R."/>
        </authorList>
    </citation>
    <scope>NUCLEOTIDE SEQUENCE [LARGE SCALE GENOMIC DNA]</scope>
    <source>
        <strain evidence="4">TX430BB</strain>
    </source>
</reference>
<feature type="region of interest" description="Disordered" evidence="1">
    <location>
        <begin position="1"/>
        <end position="24"/>
    </location>
</feature>